<evidence type="ECO:0008006" key="4">
    <source>
        <dbReference type="Google" id="ProtNLM"/>
    </source>
</evidence>
<name>A0ABU6QIG1_9FABA</name>
<proteinExistence type="predicted"/>
<comment type="caution">
    <text evidence="2">The sequence shown here is derived from an EMBL/GenBank/DDBJ whole genome shotgun (WGS) entry which is preliminary data.</text>
</comment>
<evidence type="ECO:0000313" key="2">
    <source>
        <dbReference type="EMBL" id="MED6111246.1"/>
    </source>
</evidence>
<feature type="region of interest" description="Disordered" evidence="1">
    <location>
        <begin position="1"/>
        <end position="40"/>
    </location>
</feature>
<organism evidence="2 3">
    <name type="scientific">Stylosanthes scabra</name>
    <dbReference type="NCBI Taxonomy" id="79078"/>
    <lineage>
        <taxon>Eukaryota</taxon>
        <taxon>Viridiplantae</taxon>
        <taxon>Streptophyta</taxon>
        <taxon>Embryophyta</taxon>
        <taxon>Tracheophyta</taxon>
        <taxon>Spermatophyta</taxon>
        <taxon>Magnoliopsida</taxon>
        <taxon>eudicotyledons</taxon>
        <taxon>Gunneridae</taxon>
        <taxon>Pentapetalae</taxon>
        <taxon>rosids</taxon>
        <taxon>fabids</taxon>
        <taxon>Fabales</taxon>
        <taxon>Fabaceae</taxon>
        <taxon>Papilionoideae</taxon>
        <taxon>50 kb inversion clade</taxon>
        <taxon>dalbergioids sensu lato</taxon>
        <taxon>Dalbergieae</taxon>
        <taxon>Pterocarpus clade</taxon>
        <taxon>Stylosanthes</taxon>
    </lineage>
</organism>
<reference evidence="2 3" key="1">
    <citation type="journal article" date="2023" name="Plants (Basel)">
        <title>Bridging the Gap: Combining Genomics and Transcriptomics Approaches to Understand Stylosanthes scabra, an Orphan Legume from the Brazilian Caatinga.</title>
        <authorList>
            <person name="Ferreira-Neto J.R.C."/>
            <person name="da Silva M.D."/>
            <person name="Binneck E."/>
            <person name="de Melo N.F."/>
            <person name="da Silva R.H."/>
            <person name="de Melo A.L.T.M."/>
            <person name="Pandolfi V."/>
            <person name="Bustamante F.O."/>
            <person name="Brasileiro-Vidal A.C."/>
            <person name="Benko-Iseppon A.M."/>
        </authorList>
    </citation>
    <scope>NUCLEOTIDE SEQUENCE [LARGE SCALE GENOMIC DNA]</scope>
    <source>
        <tissue evidence="2">Leaves</tissue>
    </source>
</reference>
<evidence type="ECO:0000256" key="1">
    <source>
        <dbReference type="SAM" id="MobiDB-lite"/>
    </source>
</evidence>
<keyword evidence="3" id="KW-1185">Reference proteome</keyword>
<dbReference type="Proteomes" id="UP001341840">
    <property type="component" value="Unassembled WGS sequence"/>
</dbReference>
<dbReference type="EMBL" id="JASCZI010000353">
    <property type="protein sequence ID" value="MED6111246.1"/>
    <property type="molecule type" value="Genomic_DNA"/>
</dbReference>
<evidence type="ECO:0000313" key="3">
    <source>
        <dbReference type="Proteomes" id="UP001341840"/>
    </source>
</evidence>
<gene>
    <name evidence="2" type="ORF">PIB30_050799</name>
</gene>
<sequence>MSRMENSDNMEITDGDLANQTQYENETQTEEAVNKKKKATTSDVWRYFKKVAAGKDGIGKAQCDGCK</sequence>
<accession>A0ABU6QIG1</accession>
<protein>
    <recommendedName>
        <fullName evidence="4">BED-type domain-containing protein</fullName>
    </recommendedName>
</protein>